<evidence type="ECO:0000256" key="1">
    <source>
        <dbReference type="SAM" id="MobiDB-lite"/>
    </source>
</evidence>
<accession>A0AAW1D5F4</accession>
<dbReference type="Proteomes" id="UP001461498">
    <property type="component" value="Unassembled WGS sequence"/>
</dbReference>
<sequence>MLANIEKQQRNNAINLHRSRSTIITSPRRRNSDDLGTSPAMALNVAPPLRYHIPLKLPSFNHIIESESTYERTRNINRSTHCNRL</sequence>
<comment type="caution">
    <text evidence="2">The sequence shown here is derived from an EMBL/GenBank/DDBJ whole genome shotgun (WGS) entry which is preliminary data.</text>
</comment>
<dbReference type="AlphaFoldDB" id="A0AAW1D5F4"/>
<keyword evidence="3" id="KW-1185">Reference proteome</keyword>
<gene>
    <name evidence="2" type="ORF">O3M35_009906</name>
</gene>
<name>A0AAW1D5F4_9HEMI</name>
<organism evidence="2 3">
    <name type="scientific">Rhynocoris fuscipes</name>
    <dbReference type="NCBI Taxonomy" id="488301"/>
    <lineage>
        <taxon>Eukaryota</taxon>
        <taxon>Metazoa</taxon>
        <taxon>Ecdysozoa</taxon>
        <taxon>Arthropoda</taxon>
        <taxon>Hexapoda</taxon>
        <taxon>Insecta</taxon>
        <taxon>Pterygota</taxon>
        <taxon>Neoptera</taxon>
        <taxon>Paraneoptera</taxon>
        <taxon>Hemiptera</taxon>
        <taxon>Heteroptera</taxon>
        <taxon>Panheteroptera</taxon>
        <taxon>Cimicomorpha</taxon>
        <taxon>Reduviidae</taxon>
        <taxon>Harpactorinae</taxon>
        <taxon>Harpactorini</taxon>
        <taxon>Rhynocoris</taxon>
    </lineage>
</organism>
<dbReference type="EMBL" id="JAPXFL010000006">
    <property type="protein sequence ID" value="KAK9505951.1"/>
    <property type="molecule type" value="Genomic_DNA"/>
</dbReference>
<evidence type="ECO:0000313" key="2">
    <source>
        <dbReference type="EMBL" id="KAK9505951.1"/>
    </source>
</evidence>
<evidence type="ECO:0000313" key="3">
    <source>
        <dbReference type="Proteomes" id="UP001461498"/>
    </source>
</evidence>
<protein>
    <submittedName>
        <fullName evidence="2">Uncharacterized protein</fullName>
    </submittedName>
</protein>
<reference evidence="2 3" key="1">
    <citation type="submission" date="2022-12" db="EMBL/GenBank/DDBJ databases">
        <title>Chromosome-level genome assembly of true bugs.</title>
        <authorList>
            <person name="Ma L."/>
            <person name="Li H."/>
        </authorList>
    </citation>
    <scope>NUCLEOTIDE SEQUENCE [LARGE SCALE GENOMIC DNA]</scope>
    <source>
        <strain evidence="2">Lab_2022b</strain>
    </source>
</reference>
<feature type="region of interest" description="Disordered" evidence="1">
    <location>
        <begin position="1"/>
        <end position="39"/>
    </location>
</feature>
<proteinExistence type="predicted"/>